<dbReference type="Proteomes" id="UP000437736">
    <property type="component" value="Unassembled WGS sequence"/>
</dbReference>
<proteinExistence type="predicted"/>
<gene>
    <name evidence="7" type="ORF">GHK86_21480</name>
</gene>
<accession>A0ABW9QZJ5</accession>
<feature type="region of interest" description="Disordered" evidence="5">
    <location>
        <begin position="206"/>
        <end position="226"/>
    </location>
</feature>
<dbReference type="InterPro" id="IPR046335">
    <property type="entry name" value="LacI/GalR-like_sensor"/>
</dbReference>
<feature type="domain" description="Transcriptional regulator LacI/GalR-like sensor" evidence="6">
    <location>
        <begin position="35"/>
        <end position="196"/>
    </location>
</feature>
<dbReference type="SUPFAM" id="SSF53822">
    <property type="entry name" value="Periplasmic binding protein-like I"/>
    <property type="match status" value="1"/>
</dbReference>
<evidence type="ECO:0000256" key="2">
    <source>
        <dbReference type="ARBA" id="ARBA00023015"/>
    </source>
</evidence>
<evidence type="ECO:0000256" key="5">
    <source>
        <dbReference type="SAM" id="MobiDB-lite"/>
    </source>
</evidence>
<reference evidence="7 8" key="1">
    <citation type="submission" date="2019-11" db="EMBL/GenBank/DDBJ databases">
        <title>Acidiferrimicrobium australis gen. nov., sp. nov., an acidophilic and obligately heterotrophic, member of the Actinobacteria that catalyses dissimilatory oxido- reduction of iron isolated from metal-rich acidic water in Chile.</title>
        <authorList>
            <person name="Gonzalez D."/>
            <person name="Huber K."/>
            <person name="Hedrich S."/>
            <person name="Rojas-Villalobos C."/>
            <person name="Quatrini R."/>
            <person name="Dinamarca M.A."/>
            <person name="Schwarz A."/>
            <person name="Canales C."/>
            <person name="Nancucheo I."/>
        </authorList>
    </citation>
    <scope>NUCLEOTIDE SEQUENCE [LARGE SCALE GENOMIC DNA]</scope>
    <source>
        <strain evidence="7 8">USS-CCA1</strain>
    </source>
</reference>
<keyword evidence="4" id="KW-0804">Transcription</keyword>
<dbReference type="Gene3D" id="3.40.50.2300">
    <property type="match status" value="2"/>
</dbReference>
<dbReference type="InterPro" id="IPR028082">
    <property type="entry name" value="Peripla_BP_I"/>
</dbReference>
<dbReference type="EMBL" id="WJHE01001587">
    <property type="protein sequence ID" value="MST35290.1"/>
    <property type="molecule type" value="Genomic_DNA"/>
</dbReference>
<organism evidence="7 8">
    <name type="scientific">Acidiferrimicrobium australe</name>
    <dbReference type="NCBI Taxonomy" id="2664430"/>
    <lineage>
        <taxon>Bacteria</taxon>
        <taxon>Bacillati</taxon>
        <taxon>Actinomycetota</taxon>
        <taxon>Acidimicrobiia</taxon>
        <taxon>Acidimicrobiales</taxon>
        <taxon>Acidimicrobiaceae</taxon>
        <taxon>Acidiferrimicrobium</taxon>
    </lineage>
</organism>
<sequence length="226" mass="23127">ARNFPVVLLAGSGRSRTAVTVRADNQMGMRLLADHLVVEHGLRRLAFLAGSTGSPDSDARAESFRAEAERLGATLEPPEWWEGDFTSAGAAAIVRRRLAQGGPLPQAIACANDSSAVGAQHALAAAGVQVPTDVAVAGFDDIPLARHLTPALTTVHQPIQQLGMVAVEALIGKVEGAAGGARDIVLPTQLVVRASCGCPATVADALSDWGADPPPSPAGSTTALRP</sequence>
<keyword evidence="3" id="KW-0238">DNA-binding</keyword>
<evidence type="ECO:0000313" key="7">
    <source>
        <dbReference type="EMBL" id="MST35290.1"/>
    </source>
</evidence>
<evidence type="ECO:0000256" key="4">
    <source>
        <dbReference type="ARBA" id="ARBA00023163"/>
    </source>
</evidence>
<dbReference type="PANTHER" id="PTHR30146">
    <property type="entry name" value="LACI-RELATED TRANSCRIPTIONAL REPRESSOR"/>
    <property type="match status" value="1"/>
</dbReference>
<keyword evidence="2" id="KW-0805">Transcription regulation</keyword>
<keyword evidence="1" id="KW-0678">Repressor</keyword>
<dbReference type="CDD" id="cd06267">
    <property type="entry name" value="PBP1_LacI_sugar_binding-like"/>
    <property type="match status" value="1"/>
</dbReference>
<dbReference type="Pfam" id="PF13377">
    <property type="entry name" value="Peripla_BP_3"/>
    <property type="match status" value="1"/>
</dbReference>
<keyword evidence="8" id="KW-1185">Reference proteome</keyword>
<dbReference type="PANTHER" id="PTHR30146:SF148">
    <property type="entry name" value="HTH-TYPE TRANSCRIPTIONAL REPRESSOR PURR-RELATED"/>
    <property type="match status" value="1"/>
</dbReference>
<comment type="caution">
    <text evidence="7">The sequence shown here is derived from an EMBL/GenBank/DDBJ whole genome shotgun (WGS) entry which is preliminary data.</text>
</comment>
<feature type="non-terminal residue" evidence="7">
    <location>
        <position position="1"/>
    </location>
</feature>
<evidence type="ECO:0000313" key="8">
    <source>
        <dbReference type="Proteomes" id="UP000437736"/>
    </source>
</evidence>
<evidence type="ECO:0000259" key="6">
    <source>
        <dbReference type="Pfam" id="PF13377"/>
    </source>
</evidence>
<evidence type="ECO:0000256" key="1">
    <source>
        <dbReference type="ARBA" id="ARBA00022491"/>
    </source>
</evidence>
<protein>
    <recommendedName>
        <fullName evidence="6">Transcriptional regulator LacI/GalR-like sensor domain-containing protein</fullName>
    </recommendedName>
</protein>
<evidence type="ECO:0000256" key="3">
    <source>
        <dbReference type="ARBA" id="ARBA00023125"/>
    </source>
</evidence>
<name>A0ABW9QZJ5_9ACTN</name>